<evidence type="ECO:0000256" key="1">
    <source>
        <dbReference type="SAM" id="MobiDB-lite"/>
    </source>
</evidence>
<name>A0A968KRS9_9SPIO</name>
<evidence type="ECO:0000313" key="2">
    <source>
        <dbReference type="EMBL" id="NIZ41068.1"/>
    </source>
</evidence>
<accession>A0A968KRS9</accession>
<sequence>MVNKKYLSLFATTIFFFACKPTVESNDIKKNNASTRSSTSSLTATTGTGSDASHQVLGMHADEHLHLFQNTDSLTIPSLAFLGIDQDKADVGVVYKYVLKDQLENFHALPSYNQGIVDRAQMLLDGYLSTVIDNDRDSTMQFHIERKKEDFPLTLEWHGNHHRPILAGFHFYKMDEVIIGESKTRGNYFDQAIINMGDPKSYVAWPRQRGYDDNPRFMENGTELVLIMVLYFHYFNDSPAVNDWETKIVYFNLEASKREPEKYTYLVSR</sequence>
<dbReference type="AlphaFoldDB" id="A0A968KRS9"/>
<evidence type="ECO:0000313" key="3">
    <source>
        <dbReference type="Proteomes" id="UP000711995"/>
    </source>
</evidence>
<dbReference type="Proteomes" id="UP000711995">
    <property type="component" value="Unassembled WGS sequence"/>
</dbReference>
<keyword evidence="3" id="KW-1185">Reference proteome</keyword>
<dbReference type="EMBL" id="JAATLJ010000001">
    <property type="protein sequence ID" value="NIZ41068.1"/>
    <property type="molecule type" value="Genomic_DNA"/>
</dbReference>
<feature type="compositionally biased region" description="Low complexity" evidence="1">
    <location>
        <begin position="33"/>
        <end position="49"/>
    </location>
</feature>
<proteinExistence type="predicted"/>
<dbReference type="PROSITE" id="PS51257">
    <property type="entry name" value="PROKAR_LIPOPROTEIN"/>
    <property type="match status" value="1"/>
</dbReference>
<protein>
    <recommendedName>
        <fullName evidence="4">Lipoprotein</fullName>
    </recommendedName>
</protein>
<reference evidence="2 3" key="1">
    <citation type="submission" date="2020-03" db="EMBL/GenBank/DDBJ databases">
        <title>Spirochaetal bacteria isolated from arthropods constitute a novel genus Entomospira genus novum within the order Spirochaetales.</title>
        <authorList>
            <person name="Grana-Miraglia L."/>
            <person name="Sikutova S."/>
            <person name="Fingerle V."/>
            <person name="Sing A."/>
            <person name="Castillo-Ramirez S."/>
            <person name="Margos G."/>
            <person name="Rudolf I."/>
        </authorList>
    </citation>
    <scope>NUCLEOTIDE SEQUENCE [LARGE SCALE GENOMIC DNA]</scope>
    <source>
        <strain evidence="2 3">BR193</strain>
    </source>
</reference>
<comment type="caution">
    <text evidence="2">The sequence shown here is derived from an EMBL/GenBank/DDBJ whole genome shotgun (WGS) entry which is preliminary data.</text>
</comment>
<evidence type="ECO:0008006" key="4">
    <source>
        <dbReference type="Google" id="ProtNLM"/>
    </source>
</evidence>
<gene>
    <name evidence="2" type="ORF">HCT14_06080</name>
</gene>
<feature type="region of interest" description="Disordered" evidence="1">
    <location>
        <begin position="28"/>
        <end position="49"/>
    </location>
</feature>
<dbReference type="RefSeq" id="WP_167700647.1">
    <property type="nucleotide sequence ID" value="NZ_CP118174.1"/>
</dbReference>
<organism evidence="2 3">
    <name type="scientific">Entomospira entomophila</name>
    <dbReference type="NCBI Taxonomy" id="2719988"/>
    <lineage>
        <taxon>Bacteria</taxon>
        <taxon>Pseudomonadati</taxon>
        <taxon>Spirochaetota</taxon>
        <taxon>Spirochaetia</taxon>
        <taxon>Spirochaetales</taxon>
        <taxon>Spirochaetaceae</taxon>
        <taxon>Entomospira</taxon>
    </lineage>
</organism>